<dbReference type="OrthoDB" id="9770043at2"/>
<evidence type="ECO:0000313" key="6">
    <source>
        <dbReference type="Proteomes" id="UP000176050"/>
    </source>
</evidence>
<feature type="signal peptide" evidence="2">
    <location>
        <begin position="1"/>
        <end position="19"/>
    </location>
</feature>
<feature type="chain" id="PRO_5009110931" description="Glucose/Sorbosone dehydrogenase domain-containing protein" evidence="2">
    <location>
        <begin position="20"/>
        <end position="642"/>
    </location>
</feature>
<dbReference type="InterPro" id="IPR026444">
    <property type="entry name" value="Secre_tail"/>
</dbReference>
<sequence>MKRKLLVLAGFIFVNFVIAQNPVTDDTLVWDVKYLKSSGSGNAVRLANPYEITFGPDGWLWITERGSDGGSNSGERIIRINPEHGTTASLNDVAPPPPDNPDDPDYLEEIENYRDEYTFTTPKDELIDLSSSVYQAAGQDGLMGMAIHPALYDDIETTTNNYVYVAYTYYSGGRKVRIARLVYNYSATNPSLTVDTTLGSNGALIEGIPGSNDHNSGRLKIGPDMKLYYTIGDQGANQFDNACSEILAQFIPSQAEVDAEDYSLYPGKLIRMNLDGTIPSDNPTFDHDDDGGTFTPEVQSHIYTIGHRNHQGIIFDRLGNLYNSEHGPKVDDEINKIIAGGNYGWPQIAGYYDDESYSYCNWSHASGGCPSGWQNTDHSCVSGAPSYTEDSGTPLNFQPPIGTYGSSFDSTLPVENFTDNDPDAGPAGGWLTWPTVAPSSIDIYEEGLYPTAAIPGWNNSLLITTLKEGTIFRAKLNSDRTDIEGDDNKFDRGGYEEFHSSVDRYRDIAIDPTDGLTFYAIMDSSGTTSGPSGTSDAGALHHPGRIAKISFIGGTVLANTSQSESKFSVYPNPAKDILNIYNPNNTEYSYKIVNLLGKVVLSNNEISRENTNRLDISSLNSGIYIINIQSVERNYTQKLIIE</sequence>
<proteinExistence type="predicted"/>
<gene>
    <name evidence="5" type="ORF">LPB138_10860</name>
</gene>
<dbReference type="RefSeq" id="WP_070237311.1">
    <property type="nucleotide sequence ID" value="NZ_CP017478.1"/>
</dbReference>
<evidence type="ECO:0008006" key="7">
    <source>
        <dbReference type="Google" id="ProtNLM"/>
    </source>
</evidence>
<evidence type="ECO:0000256" key="2">
    <source>
        <dbReference type="SAM" id="SignalP"/>
    </source>
</evidence>
<dbReference type="AlphaFoldDB" id="A0A1D8P9A9"/>
<evidence type="ECO:0000259" key="4">
    <source>
        <dbReference type="Pfam" id="PF18962"/>
    </source>
</evidence>
<evidence type="ECO:0000256" key="1">
    <source>
        <dbReference type="ARBA" id="ARBA00022729"/>
    </source>
</evidence>
<feature type="domain" description="Glucose/Sorbosone dehydrogenase" evidence="3">
    <location>
        <begin position="135"/>
        <end position="350"/>
    </location>
</feature>
<dbReference type="SUPFAM" id="SSF50952">
    <property type="entry name" value="Soluble quinoprotein glucose dehydrogenase"/>
    <property type="match status" value="1"/>
</dbReference>
<keyword evidence="6" id="KW-1185">Reference proteome</keyword>
<dbReference type="Pfam" id="PF07995">
    <property type="entry name" value="GSDH"/>
    <property type="match status" value="1"/>
</dbReference>
<dbReference type="EMBL" id="CP017478">
    <property type="protein sequence ID" value="AOW21147.1"/>
    <property type="molecule type" value="Genomic_DNA"/>
</dbReference>
<dbReference type="Proteomes" id="UP000176050">
    <property type="component" value="Chromosome"/>
</dbReference>
<dbReference type="InterPro" id="IPR011041">
    <property type="entry name" value="Quinoprot_gluc/sorb_DH_b-prop"/>
</dbReference>
<keyword evidence="1 2" id="KW-0732">Signal</keyword>
<dbReference type="Pfam" id="PF18962">
    <property type="entry name" value="Por_Secre_tail"/>
    <property type="match status" value="1"/>
</dbReference>
<name>A0A1D8P9A9_9FLAO</name>
<dbReference type="PANTHER" id="PTHR19328:SF13">
    <property type="entry name" value="HIPL1 PROTEIN"/>
    <property type="match status" value="1"/>
</dbReference>
<reference evidence="5 6" key="1">
    <citation type="submission" date="2016-10" db="EMBL/GenBank/DDBJ databases">
        <title>Lutibacter sp. LPB0138, isolated from marine gastropod.</title>
        <authorList>
            <person name="Kim E."/>
            <person name="Yi H."/>
        </authorList>
    </citation>
    <scope>NUCLEOTIDE SEQUENCE [LARGE SCALE GENOMIC DNA]</scope>
    <source>
        <strain evidence="5 6">LPB0138</strain>
    </source>
</reference>
<dbReference type="KEGG" id="lul:LPB138_10860"/>
<dbReference type="InterPro" id="IPR011042">
    <property type="entry name" value="6-blade_b-propeller_TolB-like"/>
</dbReference>
<evidence type="ECO:0000313" key="5">
    <source>
        <dbReference type="EMBL" id="AOW21147.1"/>
    </source>
</evidence>
<feature type="domain" description="Secretion system C-terminal sorting" evidence="4">
    <location>
        <begin position="569"/>
        <end position="641"/>
    </location>
</feature>
<accession>A0A1D8P9A9</accession>
<evidence type="ECO:0000259" key="3">
    <source>
        <dbReference type="Pfam" id="PF07995"/>
    </source>
</evidence>
<organism evidence="5 6">
    <name type="scientific">Urechidicola croceus</name>
    <dbReference type="NCBI Taxonomy" id="1850246"/>
    <lineage>
        <taxon>Bacteria</taxon>
        <taxon>Pseudomonadati</taxon>
        <taxon>Bacteroidota</taxon>
        <taxon>Flavobacteriia</taxon>
        <taxon>Flavobacteriales</taxon>
        <taxon>Flavobacteriaceae</taxon>
        <taxon>Urechidicola</taxon>
    </lineage>
</organism>
<protein>
    <recommendedName>
        <fullName evidence="7">Glucose/Sorbosone dehydrogenase domain-containing protein</fullName>
    </recommendedName>
</protein>
<dbReference type="Gene3D" id="2.120.10.30">
    <property type="entry name" value="TolB, C-terminal domain"/>
    <property type="match status" value="1"/>
</dbReference>
<dbReference type="InterPro" id="IPR012938">
    <property type="entry name" value="Glc/Sorbosone_DH"/>
</dbReference>
<dbReference type="PANTHER" id="PTHR19328">
    <property type="entry name" value="HEDGEHOG-INTERACTING PROTEIN"/>
    <property type="match status" value="1"/>
</dbReference>
<dbReference type="NCBIfam" id="TIGR04183">
    <property type="entry name" value="Por_Secre_tail"/>
    <property type="match status" value="1"/>
</dbReference>